<dbReference type="InterPro" id="IPR032675">
    <property type="entry name" value="LRR_dom_sf"/>
</dbReference>
<evidence type="ECO:0000259" key="2">
    <source>
        <dbReference type="PROSITE" id="PS50011"/>
    </source>
</evidence>
<proteinExistence type="predicted"/>
<evidence type="ECO:0000256" key="1">
    <source>
        <dbReference type="SAM" id="Coils"/>
    </source>
</evidence>
<dbReference type="Gene3D" id="1.10.510.10">
    <property type="entry name" value="Transferase(Phosphotransferase) domain 1"/>
    <property type="match status" value="1"/>
</dbReference>
<dbReference type="SUPFAM" id="SSF56112">
    <property type="entry name" value="Protein kinase-like (PK-like)"/>
    <property type="match status" value="1"/>
</dbReference>
<dbReference type="PROSITE" id="PS00108">
    <property type="entry name" value="PROTEIN_KINASE_ST"/>
    <property type="match status" value="1"/>
</dbReference>
<sequence length="932" mass="105530">MQDQITQIRLRNIYKVCLNNYQKIREISKGGFGCVYLIRKKNTNEYYAAKIIKYFNEETTYKLMINREISIMMRITHSTLIRFIGYSLEDFEGNNNVTIIMEYHEKGSLSKYLQDSRTGNADIEFDNTKRQIILIGIAYGMSFLHKNHIIHRDLKPSNILLDNELKPHIIDFGLSKFYEEGKPQSSIQQVGTKIYMSPETIEENVYNEKTDVYSFGILMFEVITNQIPYPDFQNGKITEYKFNNQVVQENFRPIFDFPVKDSIKNLIKRCWSKNSNERPTFEELFNKLAFNDENWIIDVYDGNENENEYDISKYFLDGVNSEEILEYVEYIQDTTPFEELKKENEHMKTQIQEENIKSTDQIKKLNNIILEQKDQIKEIQNENKIHYKQILNLEKVVSVSGFNNLQLISQMSLISHFIEKNNQQDKNSNSYFDFYCLLKYFMSTNLDKNGHYLEVLGFNDKDFIVKIEKIDEIHILKDATSVLFQDFVSELEKFIDIIKPFKRICVDIQYPSKSFDNVYSNLVKLKETCENGPNIEICIFISGIIETDEKFIKNKIIKSIILDKPIKTIKYYNIQGSFQGCSSLEQIKISPSCTSIETNAFSECKSLKQISIPSSVTQIGYASFYNCSLLEQVSIPSSIILIKKYTFRACSSLTQITIPSSVTKIEDFAFANCSSLTKISFQIPSNVTLIGSAVFSFCPSLTKIKIPSSVTSFGDYVFYNCSSLKKISIPSSIDIIRACFFYGCSSLNIISIPSSVHKIEEQSFIGVKSLTIIGDIKIIVECMFAYCESLTQIAIPSSVTSIGDSAFAGCSSLTQITIPSSVTSIGDSAFAGCSSLTQITIPSSVTSIGNSAFSECSSLTQITIPSSVTSIGNSAFAGCSSLTQITIPSSVTSIGNSAFSECSSLTQITIPSSVTSIGTDAFSKRINIIRVE</sequence>
<dbReference type="Gene3D" id="3.80.10.10">
    <property type="entry name" value="Ribonuclease Inhibitor"/>
    <property type="match status" value="4"/>
</dbReference>
<keyword evidence="1" id="KW-0175">Coiled coil</keyword>
<evidence type="ECO:0000313" key="4">
    <source>
        <dbReference type="Proteomes" id="UP001470230"/>
    </source>
</evidence>
<dbReference type="PROSITE" id="PS50011">
    <property type="entry name" value="PROTEIN_KINASE_DOM"/>
    <property type="match status" value="1"/>
</dbReference>
<feature type="coiled-coil region" evidence="1">
    <location>
        <begin position="337"/>
        <end position="396"/>
    </location>
</feature>
<name>A0ABR2J366_9EUKA</name>
<dbReference type="PANTHER" id="PTHR45661">
    <property type="entry name" value="SURFACE ANTIGEN"/>
    <property type="match status" value="1"/>
</dbReference>
<protein>
    <recommendedName>
        <fullName evidence="2">Protein kinase domain-containing protein</fullName>
    </recommendedName>
</protein>
<dbReference type="PRINTS" id="PR00109">
    <property type="entry name" value="TYRKINASE"/>
</dbReference>
<dbReference type="Pfam" id="PF13306">
    <property type="entry name" value="LRR_5"/>
    <property type="match status" value="2"/>
</dbReference>
<organism evidence="3 4">
    <name type="scientific">Tritrichomonas musculus</name>
    <dbReference type="NCBI Taxonomy" id="1915356"/>
    <lineage>
        <taxon>Eukaryota</taxon>
        <taxon>Metamonada</taxon>
        <taxon>Parabasalia</taxon>
        <taxon>Tritrichomonadida</taxon>
        <taxon>Tritrichomonadidae</taxon>
        <taxon>Tritrichomonas</taxon>
    </lineage>
</organism>
<dbReference type="SUPFAM" id="SSF52058">
    <property type="entry name" value="L domain-like"/>
    <property type="match status" value="1"/>
</dbReference>
<feature type="domain" description="Protein kinase" evidence="2">
    <location>
        <begin position="21"/>
        <end position="296"/>
    </location>
</feature>
<dbReference type="InterPro" id="IPR001245">
    <property type="entry name" value="Ser-Thr/Tyr_kinase_cat_dom"/>
</dbReference>
<dbReference type="InterPro" id="IPR008271">
    <property type="entry name" value="Ser/Thr_kinase_AS"/>
</dbReference>
<dbReference type="EMBL" id="JAPFFF010000013">
    <property type="protein sequence ID" value="KAK8872226.1"/>
    <property type="molecule type" value="Genomic_DNA"/>
</dbReference>
<dbReference type="InterPro" id="IPR011009">
    <property type="entry name" value="Kinase-like_dom_sf"/>
</dbReference>
<dbReference type="PANTHER" id="PTHR45661:SF3">
    <property type="entry name" value="IG-LIKE DOMAIN-CONTAINING PROTEIN"/>
    <property type="match status" value="1"/>
</dbReference>
<dbReference type="Proteomes" id="UP001470230">
    <property type="component" value="Unassembled WGS sequence"/>
</dbReference>
<gene>
    <name evidence="3" type="ORF">M9Y10_007991</name>
</gene>
<reference evidence="3 4" key="1">
    <citation type="submission" date="2024-04" db="EMBL/GenBank/DDBJ databases">
        <title>Tritrichomonas musculus Genome.</title>
        <authorList>
            <person name="Alves-Ferreira E."/>
            <person name="Grigg M."/>
            <person name="Lorenzi H."/>
            <person name="Galac M."/>
        </authorList>
    </citation>
    <scope>NUCLEOTIDE SEQUENCE [LARGE SCALE GENOMIC DNA]</scope>
    <source>
        <strain evidence="3 4">EAF2021</strain>
    </source>
</reference>
<dbReference type="Pfam" id="PF00069">
    <property type="entry name" value="Pkinase"/>
    <property type="match status" value="1"/>
</dbReference>
<evidence type="ECO:0000313" key="3">
    <source>
        <dbReference type="EMBL" id="KAK8872226.1"/>
    </source>
</evidence>
<accession>A0ABR2J366</accession>
<dbReference type="SMART" id="SM00220">
    <property type="entry name" value="S_TKc"/>
    <property type="match status" value="1"/>
</dbReference>
<dbReference type="InterPro" id="IPR053139">
    <property type="entry name" value="Surface_bspA-like"/>
</dbReference>
<dbReference type="InterPro" id="IPR000719">
    <property type="entry name" value="Prot_kinase_dom"/>
</dbReference>
<keyword evidence="4" id="KW-1185">Reference proteome</keyword>
<dbReference type="InterPro" id="IPR026906">
    <property type="entry name" value="LRR_5"/>
</dbReference>
<comment type="caution">
    <text evidence="3">The sequence shown here is derived from an EMBL/GenBank/DDBJ whole genome shotgun (WGS) entry which is preliminary data.</text>
</comment>